<accession>A0A1M4XCV2</accession>
<proteinExistence type="predicted"/>
<keyword evidence="5" id="KW-1185">Reference proteome</keyword>
<evidence type="ECO:0000259" key="2">
    <source>
        <dbReference type="Pfam" id="PF09822"/>
    </source>
</evidence>
<dbReference type="Pfam" id="PF09822">
    <property type="entry name" value="ABC_transp_aux"/>
    <property type="match status" value="1"/>
</dbReference>
<dbReference type="InterPro" id="IPR055396">
    <property type="entry name" value="DUF7088"/>
</dbReference>
<dbReference type="OrthoDB" id="9777219at2"/>
<keyword evidence="1" id="KW-1133">Transmembrane helix</keyword>
<feature type="domain" description="DUF7088" evidence="3">
    <location>
        <begin position="33"/>
        <end position="140"/>
    </location>
</feature>
<dbReference type="NCBIfam" id="TIGR03521">
    <property type="entry name" value="GldG"/>
    <property type="match status" value="1"/>
</dbReference>
<evidence type="ECO:0000313" key="4">
    <source>
        <dbReference type="EMBL" id="SHE91052.1"/>
    </source>
</evidence>
<feature type="domain" description="ABC-type uncharacterised transport system" evidence="2">
    <location>
        <begin position="187"/>
        <end position="488"/>
    </location>
</feature>
<evidence type="ECO:0000256" key="1">
    <source>
        <dbReference type="SAM" id="Phobius"/>
    </source>
</evidence>
<keyword evidence="1" id="KW-0812">Transmembrane</keyword>
<feature type="transmembrane region" description="Helical" evidence="1">
    <location>
        <begin position="526"/>
        <end position="546"/>
    </location>
</feature>
<organism evidence="4 5">
    <name type="scientific">Psychroflexus salarius</name>
    <dbReference type="NCBI Taxonomy" id="1155689"/>
    <lineage>
        <taxon>Bacteria</taxon>
        <taxon>Pseudomonadati</taxon>
        <taxon>Bacteroidota</taxon>
        <taxon>Flavobacteriia</taxon>
        <taxon>Flavobacteriales</taxon>
        <taxon>Flavobacteriaceae</taxon>
        <taxon>Psychroflexus</taxon>
    </lineage>
</organism>
<dbReference type="AlphaFoldDB" id="A0A1M4XCV2"/>
<dbReference type="Pfam" id="PF23357">
    <property type="entry name" value="DUF7088"/>
    <property type="match status" value="1"/>
</dbReference>
<evidence type="ECO:0000259" key="3">
    <source>
        <dbReference type="Pfam" id="PF23357"/>
    </source>
</evidence>
<dbReference type="InterPro" id="IPR019196">
    <property type="entry name" value="ABC_transp_unknown"/>
</dbReference>
<protein>
    <submittedName>
        <fullName evidence="4">Protein involved in gliding motility GldG</fullName>
    </submittedName>
</protein>
<gene>
    <name evidence="4" type="ORF">SAMN05444278_10870</name>
</gene>
<dbReference type="InterPro" id="IPR019863">
    <property type="entry name" value="Motility-assoc_ABC-rel_GldG"/>
</dbReference>
<dbReference type="STRING" id="1155689.SAMN05444278_10870"/>
<dbReference type="Proteomes" id="UP000184462">
    <property type="component" value="Unassembled WGS sequence"/>
</dbReference>
<name>A0A1M4XCV2_9FLAO</name>
<evidence type="ECO:0000313" key="5">
    <source>
        <dbReference type="Proteomes" id="UP000184462"/>
    </source>
</evidence>
<dbReference type="RefSeq" id="WP_073193448.1">
    <property type="nucleotide sequence ID" value="NZ_FQTW01000008.1"/>
</dbReference>
<sequence>MKKYLKHISLFLLVFISINLVSSQLFMRQDFTQNKRYSLSQYSIELTESIEKNVLVEVFLTGDLPSNYKRLEREIGYLLEEYSAYNSLVKFNFINPLNETDDAMEVANQFYENGMSPKILNQLKNGEMREKIIFPWAIITYNDQKLPVKLISENNQANQEELINSSIEELEYQLTNALKILSQPKAKKLAIIKGQNELDDIYIADLLKSLKQYYYIAAFTLDSVEVSPVKTLNQLSEYDLIIDAKPQETFNEKKKYLLDQYVMQGGKAVWLTEHVKAETDSLMKTGESIALALDLNLHDLFFSYGIRINPKLVKDIFCAPINLAVGQGQNTEINQFPWYYFPLSQRNKQHPINQNLSPVKFEFANPIDTLKNGLKKHILLQSSPLSAAIGTPMAISLDEIKSKPNRNLFNDGRQNLAVLLEGSFKSAYKNRIKPFEYPNSKDNSLSTHQAFISDGDFIKNKVSRGKPMPLGFDRFSGKNYGNKQFFINLINYMLADQQLVKLRNKSIKTANLDSDKLAASKLSWQLLNLIGLPALIIVFGFVSYYIKRKQFVK</sequence>
<reference evidence="4 5" key="1">
    <citation type="submission" date="2016-11" db="EMBL/GenBank/DDBJ databases">
        <authorList>
            <person name="Jaros S."/>
            <person name="Januszkiewicz K."/>
            <person name="Wedrychowicz H."/>
        </authorList>
    </citation>
    <scope>NUCLEOTIDE SEQUENCE [LARGE SCALE GENOMIC DNA]</scope>
    <source>
        <strain evidence="4 5">DSM 25661</strain>
    </source>
</reference>
<keyword evidence="1" id="KW-0472">Membrane</keyword>
<dbReference type="EMBL" id="FQTW01000008">
    <property type="protein sequence ID" value="SHE91052.1"/>
    <property type="molecule type" value="Genomic_DNA"/>
</dbReference>